<feature type="transmembrane region" description="Helical" evidence="1">
    <location>
        <begin position="134"/>
        <end position="159"/>
    </location>
</feature>
<proteinExistence type="predicted"/>
<reference evidence="3" key="1">
    <citation type="journal article" date="2019" name="Int. J. Syst. Evol. Microbiol.">
        <title>The Global Catalogue of Microorganisms (GCM) 10K type strain sequencing project: providing services to taxonomists for standard genome sequencing and annotation.</title>
        <authorList>
            <consortium name="The Broad Institute Genomics Platform"/>
            <consortium name="The Broad Institute Genome Sequencing Center for Infectious Disease"/>
            <person name="Wu L."/>
            <person name="Ma J."/>
        </authorList>
    </citation>
    <scope>NUCLEOTIDE SEQUENCE [LARGE SCALE GENOMIC DNA]</scope>
    <source>
        <strain evidence="3">CCUG 56029</strain>
    </source>
</reference>
<feature type="transmembrane region" description="Helical" evidence="1">
    <location>
        <begin position="214"/>
        <end position="237"/>
    </location>
</feature>
<feature type="transmembrane region" description="Helical" evidence="1">
    <location>
        <begin position="243"/>
        <end position="263"/>
    </location>
</feature>
<accession>A0ABV8XKD2</accession>
<dbReference type="Proteomes" id="UP001595998">
    <property type="component" value="Unassembled WGS sequence"/>
</dbReference>
<evidence type="ECO:0000313" key="3">
    <source>
        <dbReference type="Proteomes" id="UP001595998"/>
    </source>
</evidence>
<keyword evidence="1" id="KW-0812">Transmembrane</keyword>
<feature type="transmembrane region" description="Helical" evidence="1">
    <location>
        <begin position="179"/>
        <end position="202"/>
    </location>
</feature>
<dbReference type="Pfam" id="PF12679">
    <property type="entry name" value="ABC2_membrane_2"/>
    <property type="match status" value="1"/>
</dbReference>
<dbReference type="EMBL" id="JBHSEH010000004">
    <property type="protein sequence ID" value="MFC4425243.1"/>
    <property type="molecule type" value="Genomic_DNA"/>
</dbReference>
<evidence type="ECO:0000256" key="1">
    <source>
        <dbReference type="SAM" id="Phobius"/>
    </source>
</evidence>
<dbReference type="RefSeq" id="WP_380036415.1">
    <property type="nucleotide sequence ID" value="NZ_JBHSEH010000004.1"/>
</dbReference>
<keyword evidence="1" id="KW-0472">Membrane</keyword>
<comment type="caution">
    <text evidence="2">The sequence shown here is derived from an EMBL/GenBank/DDBJ whole genome shotgun (WGS) entry which is preliminary data.</text>
</comment>
<sequence>MNGRAIRAVIRKDLKMLQRSKPVLLPLILIPLLFFVLMPLAVGLGGPLLLRGGSAMTGMTDMLGQVSPALRAELTAHTPAQRPVVLLGLYLLAPIYLIVPIMVSSVIGADSFAGEKERRTFEALAYSPITDRELFLAKVAVAWVPAVLIALLGFVVYGVTLNVAAWPVMGRVFFPNVTWVLLALWVAPAVAALALGATVLVSARVQTFQEAFQLGGVVVLPLILLVVGQAAGVVYLGPALASVLGGVVWVLALALLTFGARSFQRTGMLARA</sequence>
<keyword evidence="1" id="KW-1133">Transmembrane helix</keyword>
<gene>
    <name evidence="2" type="ORF">ACFOZ9_03395</name>
</gene>
<keyword evidence="3" id="KW-1185">Reference proteome</keyword>
<feature type="transmembrane region" description="Helical" evidence="1">
    <location>
        <begin position="89"/>
        <end position="113"/>
    </location>
</feature>
<evidence type="ECO:0000313" key="2">
    <source>
        <dbReference type="EMBL" id="MFC4425243.1"/>
    </source>
</evidence>
<organism evidence="2 3">
    <name type="scientific">Deinococcus navajonensis</name>
    <dbReference type="NCBI Taxonomy" id="309884"/>
    <lineage>
        <taxon>Bacteria</taxon>
        <taxon>Thermotogati</taxon>
        <taxon>Deinococcota</taxon>
        <taxon>Deinococci</taxon>
        <taxon>Deinococcales</taxon>
        <taxon>Deinococcaceae</taxon>
        <taxon>Deinococcus</taxon>
    </lineage>
</organism>
<feature type="transmembrane region" description="Helical" evidence="1">
    <location>
        <begin position="21"/>
        <end position="42"/>
    </location>
</feature>
<dbReference type="PANTHER" id="PTHR43471:SF1">
    <property type="entry name" value="ABC TRANSPORTER PERMEASE PROTEIN NOSY-RELATED"/>
    <property type="match status" value="1"/>
</dbReference>
<name>A0ABV8XKD2_9DEIO</name>
<protein>
    <submittedName>
        <fullName evidence="2">ABC transporter permease subunit</fullName>
    </submittedName>
</protein>
<dbReference type="PANTHER" id="PTHR43471">
    <property type="entry name" value="ABC TRANSPORTER PERMEASE"/>
    <property type="match status" value="1"/>
</dbReference>